<dbReference type="EMBL" id="CP032488">
    <property type="protein sequence ID" value="QAX81354.1"/>
    <property type="molecule type" value="Genomic_DNA"/>
</dbReference>
<name>A0ABX5R6T5_9GAMM</name>
<accession>A0ABX5R6T5</accession>
<keyword evidence="1" id="KW-0732">Signal</keyword>
<dbReference type="Pfam" id="PF06551">
    <property type="entry name" value="DUF1120"/>
    <property type="match status" value="1"/>
</dbReference>
<geneLocation type="plasmid" evidence="3">
    <name>pcfs1934</name>
</geneLocation>
<organism evidence="2 3">
    <name type="scientific">Yersinia hibernica</name>
    <dbReference type="NCBI Taxonomy" id="2339259"/>
    <lineage>
        <taxon>Bacteria</taxon>
        <taxon>Pseudomonadati</taxon>
        <taxon>Pseudomonadota</taxon>
        <taxon>Gammaproteobacteria</taxon>
        <taxon>Enterobacterales</taxon>
        <taxon>Yersiniaceae</taxon>
        <taxon>Yersinia</taxon>
    </lineage>
</organism>
<feature type="signal peptide" evidence="1">
    <location>
        <begin position="1"/>
        <end position="23"/>
    </location>
</feature>
<keyword evidence="3" id="KW-1185">Reference proteome</keyword>
<proteinExistence type="predicted"/>
<evidence type="ECO:0000256" key="1">
    <source>
        <dbReference type="SAM" id="SignalP"/>
    </source>
</evidence>
<keyword evidence="2" id="KW-0614">Plasmid</keyword>
<dbReference type="RefSeq" id="WP_019213442.1">
    <property type="nucleotide sequence ID" value="NZ_CABHXI010000024.1"/>
</dbReference>
<dbReference type="Proteomes" id="UP000288804">
    <property type="component" value="Plasmid pCFS1934"/>
</dbReference>
<evidence type="ECO:0000313" key="3">
    <source>
        <dbReference type="Proteomes" id="UP000288804"/>
    </source>
</evidence>
<reference evidence="3" key="1">
    <citation type="submission" date="2018-09" db="EMBL/GenBank/DDBJ databases">
        <title>Yersinia hibernicus sp. nov.</title>
        <authorList>
            <person name="Nguyen S.V."/>
            <person name="Mundanda D.M."/>
            <person name="Anes J."/>
            <person name="Fanning S."/>
        </authorList>
    </citation>
    <scope>NUCLEOTIDE SEQUENCE [LARGE SCALE GENOMIC DNA]</scope>
    <source>
        <strain evidence="3">CFS1934</strain>
        <plasmid evidence="3">pcfs1934</plasmid>
    </source>
</reference>
<gene>
    <name evidence="2" type="ORF">D5F51_22510</name>
</gene>
<protein>
    <submittedName>
        <fullName evidence="2">DUF1120 domain-containing protein</fullName>
    </submittedName>
</protein>
<sequence length="213" mass="21979">MQKQLIGLTVLSSLILGMTAAHAAPPTAELKVKGKLSVPTCNVMAPDGGVYDLGKISATNIKSGVATTALTPITKTWTITCDADTYLTYTPQDNRSGSESASGGHNYGLGLVNGTGKIGYYTVKMSNAKIDNVASNIVCIQPGQAADCTTMSNVLKGELQGWSNADKSLKAGKTFSADLEVSAVLAGSTTMAGPITEDSKIDGSMTMNFAFGI</sequence>
<evidence type="ECO:0000313" key="2">
    <source>
        <dbReference type="EMBL" id="QAX81354.1"/>
    </source>
</evidence>
<dbReference type="GeneID" id="61818113"/>
<dbReference type="InterPro" id="IPR010546">
    <property type="entry name" value="DUF1120"/>
</dbReference>
<feature type="chain" id="PRO_5047506058" evidence="1">
    <location>
        <begin position="24"/>
        <end position="213"/>
    </location>
</feature>